<gene>
    <name evidence="5" type="ORF">SAMN06265218_102163</name>
</gene>
<dbReference type="RefSeq" id="WP_142713047.1">
    <property type="nucleotide sequence ID" value="NZ_FXTH01000002.1"/>
</dbReference>
<dbReference type="SUPFAM" id="SSF53448">
    <property type="entry name" value="Nucleotide-diphospho-sugar transferases"/>
    <property type="match status" value="1"/>
</dbReference>
<protein>
    <submittedName>
        <fullName evidence="5">Glycosyl transferase family 2</fullName>
    </submittedName>
</protein>
<evidence type="ECO:0000313" key="5">
    <source>
        <dbReference type="EMBL" id="SMO41698.1"/>
    </source>
</evidence>
<dbReference type="EMBL" id="FXTH01000002">
    <property type="protein sequence ID" value="SMO41698.1"/>
    <property type="molecule type" value="Genomic_DNA"/>
</dbReference>
<keyword evidence="3 5" id="KW-0808">Transferase</keyword>
<feature type="domain" description="Glycosyltransferase 2-like" evidence="4">
    <location>
        <begin position="4"/>
        <end position="153"/>
    </location>
</feature>
<dbReference type="Pfam" id="PF00535">
    <property type="entry name" value="Glycos_transf_2"/>
    <property type="match status" value="1"/>
</dbReference>
<proteinExistence type="inferred from homology"/>
<evidence type="ECO:0000256" key="2">
    <source>
        <dbReference type="ARBA" id="ARBA00022676"/>
    </source>
</evidence>
<reference evidence="5 6" key="1">
    <citation type="submission" date="2017-05" db="EMBL/GenBank/DDBJ databases">
        <authorList>
            <person name="Varghese N."/>
            <person name="Submissions S."/>
        </authorList>
    </citation>
    <scope>NUCLEOTIDE SEQUENCE [LARGE SCALE GENOMIC DNA]</scope>
    <source>
        <strain evidence="5 6">DSM 21194</strain>
    </source>
</reference>
<keyword evidence="6" id="KW-1185">Reference proteome</keyword>
<evidence type="ECO:0000259" key="4">
    <source>
        <dbReference type="Pfam" id="PF00535"/>
    </source>
</evidence>
<comment type="similarity">
    <text evidence="1">Belongs to the glycosyltransferase 2 family.</text>
</comment>
<dbReference type="Proteomes" id="UP000317593">
    <property type="component" value="Unassembled WGS sequence"/>
</dbReference>
<dbReference type="InterPro" id="IPR029044">
    <property type="entry name" value="Nucleotide-diphossugar_trans"/>
</dbReference>
<evidence type="ECO:0000256" key="3">
    <source>
        <dbReference type="ARBA" id="ARBA00022679"/>
    </source>
</evidence>
<keyword evidence="2" id="KW-0328">Glycosyltransferase</keyword>
<dbReference type="PANTHER" id="PTHR43179:SF12">
    <property type="entry name" value="GALACTOFURANOSYLTRANSFERASE GLFT2"/>
    <property type="match status" value="1"/>
</dbReference>
<evidence type="ECO:0000256" key="1">
    <source>
        <dbReference type="ARBA" id="ARBA00006739"/>
    </source>
</evidence>
<dbReference type="OrthoDB" id="9801954at2"/>
<dbReference type="AlphaFoldDB" id="A0A521B3N0"/>
<dbReference type="InterPro" id="IPR001173">
    <property type="entry name" value="Glyco_trans_2-like"/>
</dbReference>
<accession>A0A521B3N0</accession>
<sequence length="290" mass="32526">MKLSVIIPTYNDWPRLVKCLEALDKQSMPKDRYEVIVVDNSEAGIIPSGIVMPECVKLVHEPKPGSYVARNKGVDEASGQILAFTDSDCIPDEDWLASGEACFDQSTCDLVGGKVKIFQNEAGNKYGYLYESVTAFHQHRHVPEGRGVTANLFVKKSVFDEAGGFSSTIKSGGDWEFTLRCTDMGYDMIYSSDVLVLHPARTLTTIFKKQRRLVCGGAVNAREKYGHSYLRIMGSHLIHAPKIRRDNIPEAMSRVERAVIFAIDITRYLYRTLIYGGLVLRLINPNEVRE</sequence>
<dbReference type="GO" id="GO:0016757">
    <property type="term" value="F:glycosyltransferase activity"/>
    <property type="evidence" value="ECO:0007669"/>
    <property type="project" value="UniProtKB-KW"/>
</dbReference>
<dbReference type="Gene3D" id="3.90.550.10">
    <property type="entry name" value="Spore Coat Polysaccharide Biosynthesis Protein SpsA, Chain A"/>
    <property type="match status" value="1"/>
</dbReference>
<dbReference type="PANTHER" id="PTHR43179">
    <property type="entry name" value="RHAMNOSYLTRANSFERASE WBBL"/>
    <property type="match status" value="1"/>
</dbReference>
<organism evidence="5 6">
    <name type="scientific">Fodinibius sediminis</name>
    <dbReference type="NCBI Taxonomy" id="1214077"/>
    <lineage>
        <taxon>Bacteria</taxon>
        <taxon>Pseudomonadati</taxon>
        <taxon>Balneolota</taxon>
        <taxon>Balneolia</taxon>
        <taxon>Balneolales</taxon>
        <taxon>Balneolaceae</taxon>
        <taxon>Fodinibius</taxon>
    </lineage>
</organism>
<evidence type="ECO:0000313" key="6">
    <source>
        <dbReference type="Proteomes" id="UP000317593"/>
    </source>
</evidence>
<name>A0A521B3N0_9BACT</name>